<dbReference type="PRINTS" id="PR00380">
    <property type="entry name" value="KINESINHEAVY"/>
</dbReference>
<keyword evidence="3 8" id="KW-0493">Microtubule</keyword>
<evidence type="ECO:0000256" key="3">
    <source>
        <dbReference type="ARBA" id="ARBA00022701"/>
    </source>
</evidence>
<dbReference type="InterPro" id="IPR001752">
    <property type="entry name" value="Kinesin_motor_dom"/>
</dbReference>
<feature type="compositionally biased region" description="Low complexity" evidence="10">
    <location>
        <begin position="1"/>
        <end position="21"/>
    </location>
</feature>
<feature type="coiled-coil region" evidence="9">
    <location>
        <begin position="69"/>
        <end position="96"/>
    </location>
</feature>
<dbReference type="GO" id="GO:0008017">
    <property type="term" value="F:microtubule binding"/>
    <property type="evidence" value="ECO:0007669"/>
    <property type="project" value="InterPro"/>
</dbReference>
<dbReference type="InterPro" id="IPR019821">
    <property type="entry name" value="Kinesin_motor_CS"/>
</dbReference>
<evidence type="ECO:0000256" key="7">
    <source>
        <dbReference type="PROSITE-ProRule" id="PRU00283"/>
    </source>
</evidence>
<name>A0A6B2L070_9EUKA</name>
<dbReference type="InterPro" id="IPR027417">
    <property type="entry name" value="P-loop_NTPase"/>
</dbReference>
<keyword evidence="6 7" id="KW-0505">Motor protein</keyword>
<dbReference type="AlphaFoldDB" id="A0A6B2L070"/>
<dbReference type="InterPro" id="IPR027640">
    <property type="entry name" value="Kinesin-like_fam"/>
</dbReference>
<evidence type="ECO:0000256" key="4">
    <source>
        <dbReference type="ARBA" id="ARBA00022741"/>
    </source>
</evidence>
<dbReference type="PROSITE" id="PS00411">
    <property type="entry name" value="KINESIN_MOTOR_1"/>
    <property type="match status" value="1"/>
</dbReference>
<evidence type="ECO:0000256" key="9">
    <source>
        <dbReference type="SAM" id="Coils"/>
    </source>
</evidence>
<evidence type="ECO:0000256" key="1">
    <source>
        <dbReference type="ARBA" id="ARBA00010899"/>
    </source>
</evidence>
<evidence type="ECO:0000256" key="8">
    <source>
        <dbReference type="RuleBase" id="RU000394"/>
    </source>
</evidence>
<dbReference type="GO" id="GO:0005874">
    <property type="term" value="C:microtubule"/>
    <property type="evidence" value="ECO:0007669"/>
    <property type="project" value="UniProtKB-KW"/>
</dbReference>
<dbReference type="EMBL" id="GIBP01001435">
    <property type="protein sequence ID" value="NDV30404.1"/>
    <property type="molecule type" value="Transcribed_RNA"/>
</dbReference>
<dbReference type="Gene3D" id="3.40.850.10">
    <property type="entry name" value="Kinesin motor domain"/>
    <property type="match status" value="1"/>
</dbReference>
<feature type="binding site" evidence="7">
    <location>
        <begin position="326"/>
        <end position="333"/>
    </location>
    <ligand>
        <name>ATP</name>
        <dbReference type="ChEBI" id="CHEBI:30616"/>
    </ligand>
</feature>
<feature type="region of interest" description="Disordered" evidence="10">
    <location>
        <begin position="1"/>
        <end position="28"/>
    </location>
</feature>
<reference evidence="12" key="1">
    <citation type="journal article" date="2020" name="J. Eukaryot. Microbiol.">
        <title>De novo Sequencing, Assembly and Annotation of the Transcriptome for the Free-Living Testate Amoeba Arcella intermedia.</title>
        <authorList>
            <person name="Ribeiro G.M."/>
            <person name="Porfirio-Sousa A.L."/>
            <person name="Maurer-Alcala X.X."/>
            <person name="Katz L.A."/>
            <person name="Lahr D.J.G."/>
        </authorList>
    </citation>
    <scope>NUCLEOTIDE SEQUENCE</scope>
</reference>
<keyword evidence="5 7" id="KW-0067">ATP-binding</keyword>
<feature type="domain" description="Kinesin motor" evidence="11">
    <location>
        <begin position="238"/>
        <end position="572"/>
    </location>
</feature>
<feature type="coiled-coil region" evidence="9">
    <location>
        <begin position="190"/>
        <end position="217"/>
    </location>
</feature>
<keyword evidence="4 7" id="KW-0547">Nucleotide-binding</keyword>
<proteinExistence type="inferred from homology"/>
<evidence type="ECO:0000313" key="12">
    <source>
        <dbReference type="EMBL" id="NDV30404.1"/>
    </source>
</evidence>
<dbReference type="GO" id="GO:0007018">
    <property type="term" value="P:microtubule-based movement"/>
    <property type="evidence" value="ECO:0007669"/>
    <property type="project" value="InterPro"/>
</dbReference>
<comment type="similarity">
    <text evidence="1">Belongs to the TRAFAC class myosin-kinesin ATPase superfamily. Kinesin family. KIN-14 subfamily.</text>
</comment>
<dbReference type="PANTHER" id="PTHR47972">
    <property type="entry name" value="KINESIN-LIKE PROTEIN KLP-3"/>
    <property type="match status" value="1"/>
</dbReference>
<dbReference type="PROSITE" id="PS50067">
    <property type="entry name" value="KINESIN_MOTOR_2"/>
    <property type="match status" value="1"/>
</dbReference>
<evidence type="ECO:0000256" key="6">
    <source>
        <dbReference type="ARBA" id="ARBA00023175"/>
    </source>
</evidence>
<dbReference type="Pfam" id="PF00225">
    <property type="entry name" value="Kinesin"/>
    <property type="match status" value="1"/>
</dbReference>
<evidence type="ECO:0000259" key="11">
    <source>
        <dbReference type="PROSITE" id="PS50067"/>
    </source>
</evidence>
<keyword evidence="2" id="KW-0813">Transport</keyword>
<evidence type="ECO:0000256" key="5">
    <source>
        <dbReference type="ARBA" id="ARBA00022840"/>
    </source>
</evidence>
<dbReference type="SUPFAM" id="SSF52540">
    <property type="entry name" value="P-loop containing nucleoside triphosphate hydrolases"/>
    <property type="match status" value="1"/>
</dbReference>
<dbReference type="GO" id="GO:0003777">
    <property type="term" value="F:microtubule motor activity"/>
    <property type="evidence" value="ECO:0007669"/>
    <property type="project" value="InterPro"/>
</dbReference>
<dbReference type="GO" id="GO:0005524">
    <property type="term" value="F:ATP binding"/>
    <property type="evidence" value="ECO:0007669"/>
    <property type="project" value="UniProtKB-UniRule"/>
</dbReference>
<dbReference type="PANTHER" id="PTHR47972:SF45">
    <property type="entry name" value="PROTEIN CLARET SEGREGATIONAL"/>
    <property type="match status" value="1"/>
</dbReference>
<accession>A0A6B2L070</accession>
<sequence>MVTQSTTLTTRMTYRTNTPSTKPNQEKPVDDIVGFLQEARGLVHQMKIVPLTPAPPPVDTTGPLIALEISKAKEYLKKLEDEDREAEQRFKITQDTLQLRLLQITKEIECLDISINEVSNERSSCGMMSLQLQEEAMIIRDQTRDEVEMCRAEGEVKKNLFIHETSLKEAEWKKEFGVADDEENFLNGILNQRNKTHQDLEAEIDRHRNLLLFKENKARKDELSRRQLHEAIQELKGNIRVICRIRPLMGTESSQTVQYNYLSSQELSIEIEGKERAGRKIEKQQFPFKFDRIFPPDTNQRTVFEEISHLVQSALDGYNCCIFAYGQTGSGKTYTMEGSEDVEDEETRGMISRAVTQIFDSSSRLTSQGWRYKMVASFMEVYNDVIRDLLAKDFKSKVLEAKNDPKTNKIYVPDLTQVNVSTPSQVFELLRRASHNRTTAETLMNHSSSRSHSIFQLSIQGHNTVTAENIDGTLNLIDLAGSEKLEQSGAAGTTKTETIAINSSLTNLGNVITAVASGAKHVPYRSCTLTYLLQNSIGGSAKTMMFVNISPADRNVKETISSLRFATKVNSCEIGTAKKKTNFKF</sequence>
<dbReference type="InterPro" id="IPR036961">
    <property type="entry name" value="Kinesin_motor_dom_sf"/>
</dbReference>
<evidence type="ECO:0000256" key="10">
    <source>
        <dbReference type="SAM" id="MobiDB-lite"/>
    </source>
</evidence>
<organism evidence="12">
    <name type="scientific">Arcella intermedia</name>
    <dbReference type="NCBI Taxonomy" id="1963864"/>
    <lineage>
        <taxon>Eukaryota</taxon>
        <taxon>Amoebozoa</taxon>
        <taxon>Tubulinea</taxon>
        <taxon>Elardia</taxon>
        <taxon>Arcellinida</taxon>
        <taxon>Sphaerothecina</taxon>
        <taxon>Arcellidae</taxon>
        <taxon>Arcella</taxon>
    </lineage>
</organism>
<dbReference type="SMART" id="SM00129">
    <property type="entry name" value="KISc"/>
    <property type="match status" value="1"/>
</dbReference>
<protein>
    <recommendedName>
        <fullName evidence="8">Kinesin-like protein</fullName>
    </recommendedName>
</protein>
<keyword evidence="9" id="KW-0175">Coiled coil</keyword>
<evidence type="ECO:0000256" key="2">
    <source>
        <dbReference type="ARBA" id="ARBA00022448"/>
    </source>
</evidence>